<evidence type="ECO:0000256" key="1">
    <source>
        <dbReference type="ARBA" id="ARBA00004141"/>
    </source>
</evidence>
<sequence>MRFRSSNAEAIAWVTMATALFSLIFSSGKFAGESASVFQLNFLRMTGGLATLLILVLVNGGGLLQYRSRRPWAHFARTVFGVVGALSIIQASADMPIVDATALSLLYVVFVIILGVVIFRERIGVRQGGGILLCLFGAIGIMASRGAFLTFDPAYLMPAGLAILGAVLFALEGILIKVLAEAEKPLAVMLYVNTFGVLLLALPAIATWNTLPWGEYLAYALLGPLGTLAQYCVIRGYRMADISVVGPVDYSWLIFATLIGYVAFSEVPSLGVIAGSVLIAAGGIVLATVKPAREKQPVIEFQ</sequence>
<dbReference type="RefSeq" id="WP_304376508.1">
    <property type="nucleotide sequence ID" value="NZ_JAUOZU010000007.1"/>
</dbReference>
<comment type="caution">
    <text evidence="8">The sequence shown here is derived from an EMBL/GenBank/DDBJ whole genome shotgun (WGS) entry which is preliminary data.</text>
</comment>
<keyword evidence="3 6" id="KW-0812">Transmembrane</keyword>
<feature type="domain" description="EamA" evidence="7">
    <location>
        <begin position="10"/>
        <end position="142"/>
    </location>
</feature>
<feature type="transmembrane region" description="Helical" evidence="6">
    <location>
        <begin position="188"/>
        <end position="210"/>
    </location>
</feature>
<keyword evidence="5 6" id="KW-0472">Membrane</keyword>
<feature type="transmembrane region" description="Helical" evidence="6">
    <location>
        <begin position="131"/>
        <end position="149"/>
    </location>
</feature>
<name>A0ABT8YLI8_9HYPH</name>
<proteinExistence type="inferred from homology"/>
<evidence type="ECO:0000256" key="2">
    <source>
        <dbReference type="ARBA" id="ARBA00009853"/>
    </source>
</evidence>
<comment type="subcellular location">
    <subcellularLocation>
        <location evidence="1">Membrane</location>
        <topology evidence="1">Multi-pass membrane protein</topology>
    </subcellularLocation>
</comment>
<dbReference type="InterPro" id="IPR037185">
    <property type="entry name" value="EmrE-like"/>
</dbReference>
<feature type="transmembrane region" description="Helical" evidence="6">
    <location>
        <begin position="216"/>
        <end position="234"/>
    </location>
</feature>
<dbReference type="PANTHER" id="PTHR22911:SF6">
    <property type="entry name" value="SOLUTE CARRIER FAMILY 35 MEMBER G1"/>
    <property type="match status" value="1"/>
</dbReference>
<evidence type="ECO:0000256" key="3">
    <source>
        <dbReference type="ARBA" id="ARBA00022692"/>
    </source>
</evidence>
<feature type="transmembrane region" description="Helical" evidence="6">
    <location>
        <begin position="72"/>
        <end position="91"/>
    </location>
</feature>
<evidence type="ECO:0000259" key="7">
    <source>
        <dbReference type="Pfam" id="PF00892"/>
    </source>
</evidence>
<accession>A0ABT8YLI8</accession>
<evidence type="ECO:0000256" key="5">
    <source>
        <dbReference type="ARBA" id="ARBA00023136"/>
    </source>
</evidence>
<dbReference type="InterPro" id="IPR000620">
    <property type="entry name" value="EamA_dom"/>
</dbReference>
<reference evidence="8" key="2">
    <citation type="submission" date="2023-07" db="EMBL/GenBank/DDBJ databases">
        <authorList>
            <person name="Shen H."/>
        </authorList>
    </citation>
    <scope>NUCLEOTIDE SEQUENCE</scope>
    <source>
        <strain evidence="8">TNR-22</strain>
    </source>
</reference>
<organism evidence="8 9">
    <name type="scientific">Rhizobium alvei</name>
    <dbReference type="NCBI Taxonomy" id="1132659"/>
    <lineage>
        <taxon>Bacteria</taxon>
        <taxon>Pseudomonadati</taxon>
        <taxon>Pseudomonadota</taxon>
        <taxon>Alphaproteobacteria</taxon>
        <taxon>Hyphomicrobiales</taxon>
        <taxon>Rhizobiaceae</taxon>
        <taxon>Rhizobium/Agrobacterium group</taxon>
        <taxon>Rhizobium</taxon>
    </lineage>
</organism>
<dbReference type="SUPFAM" id="SSF103481">
    <property type="entry name" value="Multidrug resistance efflux transporter EmrE"/>
    <property type="match status" value="2"/>
</dbReference>
<dbReference type="PANTHER" id="PTHR22911">
    <property type="entry name" value="ACYL-MALONYL CONDENSING ENZYME-RELATED"/>
    <property type="match status" value="1"/>
</dbReference>
<feature type="transmembrane region" description="Helical" evidence="6">
    <location>
        <begin position="246"/>
        <end position="264"/>
    </location>
</feature>
<keyword evidence="9" id="KW-1185">Reference proteome</keyword>
<evidence type="ECO:0000256" key="4">
    <source>
        <dbReference type="ARBA" id="ARBA00022989"/>
    </source>
</evidence>
<feature type="transmembrane region" description="Helical" evidence="6">
    <location>
        <begin position="155"/>
        <end position="176"/>
    </location>
</feature>
<protein>
    <submittedName>
        <fullName evidence="8">DMT family transporter</fullName>
    </submittedName>
</protein>
<evidence type="ECO:0000313" key="9">
    <source>
        <dbReference type="Proteomes" id="UP001174932"/>
    </source>
</evidence>
<reference evidence="8" key="1">
    <citation type="journal article" date="2015" name="Int. J. Syst. Evol. Microbiol.">
        <title>Rhizobium alvei sp. nov., isolated from a freshwater river.</title>
        <authorList>
            <person name="Sheu S.Y."/>
            <person name="Huang H.W."/>
            <person name="Young C.C."/>
            <person name="Chen W.M."/>
        </authorList>
    </citation>
    <scope>NUCLEOTIDE SEQUENCE</scope>
    <source>
        <strain evidence="8">TNR-22</strain>
    </source>
</reference>
<feature type="domain" description="EamA" evidence="7">
    <location>
        <begin position="160"/>
        <end position="286"/>
    </location>
</feature>
<dbReference type="EMBL" id="JAUOZU010000007">
    <property type="protein sequence ID" value="MDO6964606.1"/>
    <property type="molecule type" value="Genomic_DNA"/>
</dbReference>
<feature type="transmembrane region" description="Helical" evidence="6">
    <location>
        <begin position="42"/>
        <end position="60"/>
    </location>
</feature>
<feature type="transmembrane region" description="Helical" evidence="6">
    <location>
        <begin position="270"/>
        <end position="289"/>
    </location>
</feature>
<evidence type="ECO:0000313" key="8">
    <source>
        <dbReference type="EMBL" id="MDO6964606.1"/>
    </source>
</evidence>
<dbReference type="Pfam" id="PF00892">
    <property type="entry name" value="EamA"/>
    <property type="match status" value="2"/>
</dbReference>
<dbReference type="Proteomes" id="UP001174932">
    <property type="component" value="Unassembled WGS sequence"/>
</dbReference>
<feature type="transmembrane region" description="Helical" evidence="6">
    <location>
        <begin position="97"/>
        <end position="119"/>
    </location>
</feature>
<evidence type="ECO:0000256" key="6">
    <source>
        <dbReference type="SAM" id="Phobius"/>
    </source>
</evidence>
<comment type="similarity">
    <text evidence="2">Belongs to the drug/metabolite transporter (DMT) superfamily. 10 TMS drug/metabolite exporter (DME) (TC 2.A.7.3) family.</text>
</comment>
<gene>
    <name evidence="8" type="ORF">Q4481_11620</name>
</gene>
<keyword evidence="4 6" id="KW-1133">Transmembrane helix</keyword>